<sequence>MIVPKNGYLYVYVSNVTPNIDVFFDNLQVTHEKGALVEETHYYPFGLVVAGISSKAAGSLENKKKYNGIEYESSFDLNIGETFFRTHDPQLGRWRQIDPKPDYSERPYSAMSNNPLLRSDPLGDKDSTANKPKPKVVPVPVPEKLFPNIYKNLLKSLANGKPMTITYDANRQNARQRRREALKNTPPKAGYDRDEYQYASTKEGGKGADVNYVPTSENRKQGGLIGALVVLNGMQTGDQFQMVPIPNAPDAEPETAPSPSPSPVPVAAPSNQSLRDRIGQAVGLTGTALTIYIIISEGSRLFPPRNLLPIP</sequence>
<feature type="region of interest" description="Disordered" evidence="1">
    <location>
        <begin position="242"/>
        <end position="271"/>
    </location>
</feature>
<evidence type="ECO:0000256" key="1">
    <source>
        <dbReference type="SAM" id="MobiDB-lite"/>
    </source>
</evidence>
<feature type="compositionally biased region" description="Basic and acidic residues" evidence="1">
    <location>
        <begin position="94"/>
        <end position="105"/>
    </location>
</feature>
<organism evidence="3 4">
    <name type="scientific">Chitinophaga caeni</name>
    <dbReference type="NCBI Taxonomy" id="2029983"/>
    <lineage>
        <taxon>Bacteria</taxon>
        <taxon>Pseudomonadati</taxon>
        <taxon>Bacteroidota</taxon>
        <taxon>Chitinophagia</taxon>
        <taxon>Chitinophagales</taxon>
        <taxon>Chitinophagaceae</taxon>
        <taxon>Chitinophaga</taxon>
    </lineage>
</organism>
<dbReference type="Gene3D" id="2.180.10.10">
    <property type="entry name" value="RHS repeat-associated core"/>
    <property type="match status" value="1"/>
</dbReference>
<dbReference type="EMBL" id="CP023777">
    <property type="protein sequence ID" value="ATL45729.1"/>
    <property type="molecule type" value="Genomic_DNA"/>
</dbReference>
<evidence type="ECO:0000259" key="2">
    <source>
        <dbReference type="Pfam" id="PF14040"/>
    </source>
</evidence>
<feature type="region of interest" description="Disordered" evidence="1">
    <location>
        <begin position="94"/>
        <end position="136"/>
    </location>
</feature>
<proteinExistence type="predicted"/>
<dbReference type="RefSeq" id="WP_098192119.1">
    <property type="nucleotide sequence ID" value="NZ_CP023777.1"/>
</dbReference>
<dbReference type="Pfam" id="PF14040">
    <property type="entry name" value="DNase_NucA_NucB"/>
    <property type="match status" value="1"/>
</dbReference>
<dbReference type="InterPro" id="IPR029476">
    <property type="entry name" value="DNase_NucA_NucB"/>
</dbReference>
<evidence type="ECO:0000313" key="4">
    <source>
        <dbReference type="Proteomes" id="UP000220133"/>
    </source>
</evidence>
<keyword evidence="4" id="KW-1185">Reference proteome</keyword>
<feature type="compositionally biased region" description="Pro residues" evidence="1">
    <location>
        <begin position="256"/>
        <end position="266"/>
    </location>
</feature>
<dbReference type="InterPro" id="IPR022385">
    <property type="entry name" value="Rhs_assc_core"/>
</dbReference>
<accession>A0A291QP17</accession>
<dbReference type="Proteomes" id="UP000220133">
    <property type="component" value="Chromosome"/>
</dbReference>
<protein>
    <recommendedName>
        <fullName evidence="2">Deoxyribonuclease NucA/NucB domain-containing protein</fullName>
    </recommendedName>
</protein>
<feature type="region of interest" description="Disordered" evidence="1">
    <location>
        <begin position="170"/>
        <end position="192"/>
    </location>
</feature>
<feature type="domain" description="Deoxyribonuclease NucA/NucB" evidence="2">
    <location>
        <begin position="158"/>
        <end position="243"/>
    </location>
</feature>
<evidence type="ECO:0000313" key="3">
    <source>
        <dbReference type="EMBL" id="ATL45729.1"/>
    </source>
</evidence>
<dbReference type="KEGG" id="cbae:COR50_00340"/>
<dbReference type="AlphaFoldDB" id="A0A291QP17"/>
<name>A0A291QP17_9BACT</name>
<reference evidence="3 4" key="1">
    <citation type="submission" date="2017-10" db="EMBL/GenBank/DDBJ databases">
        <title>Paenichitinophaga pekingensis gen. nov., sp. nov., isolated from activated sludge.</title>
        <authorList>
            <person name="Jin D."/>
            <person name="Kong X."/>
            <person name="Deng Y."/>
            <person name="Bai Z."/>
        </authorList>
    </citation>
    <scope>NUCLEOTIDE SEQUENCE [LARGE SCALE GENOMIC DNA]</scope>
    <source>
        <strain evidence="3 4">13</strain>
    </source>
</reference>
<dbReference type="OrthoDB" id="677980at2"/>
<gene>
    <name evidence="3" type="ORF">COR50_00340</name>
</gene>
<dbReference type="NCBIfam" id="TIGR03696">
    <property type="entry name" value="Rhs_assc_core"/>
    <property type="match status" value="1"/>
</dbReference>